<dbReference type="OrthoDB" id="240934at2157"/>
<proteinExistence type="predicted"/>
<reference evidence="2" key="1">
    <citation type="submission" date="2016-10" db="EMBL/GenBank/DDBJ databases">
        <authorList>
            <person name="Varghese N."/>
            <person name="Submissions S."/>
        </authorList>
    </citation>
    <scope>NUCLEOTIDE SEQUENCE [LARGE SCALE GENOMIC DNA]</scope>
    <source>
        <strain evidence="2">IBRC-M 10760</strain>
    </source>
</reference>
<dbReference type="EMBL" id="FNBK01000006">
    <property type="protein sequence ID" value="SDF47229.1"/>
    <property type="molecule type" value="Genomic_DNA"/>
</dbReference>
<protein>
    <recommendedName>
        <fullName evidence="3">HEAT repeat-containing protein</fullName>
    </recommendedName>
</protein>
<dbReference type="AlphaFoldDB" id="A0A1G7LE38"/>
<evidence type="ECO:0008006" key="3">
    <source>
        <dbReference type="Google" id="ProtNLM"/>
    </source>
</evidence>
<organism evidence="1 2">
    <name type="scientific">Halorientalis regularis</name>
    <dbReference type="NCBI Taxonomy" id="660518"/>
    <lineage>
        <taxon>Archaea</taxon>
        <taxon>Methanobacteriati</taxon>
        <taxon>Methanobacteriota</taxon>
        <taxon>Stenosarchaea group</taxon>
        <taxon>Halobacteria</taxon>
        <taxon>Halobacteriales</taxon>
        <taxon>Haloarculaceae</taxon>
        <taxon>Halorientalis</taxon>
    </lineage>
</organism>
<evidence type="ECO:0000313" key="1">
    <source>
        <dbReference type="EMBL" id="SDF47229.1"/>
    </source>
</evidence>
<dbReference type="Proteomes" id="UP000199076">
    <property type="component" value="Unassembled WGS sequence"/>
</dbReference>
<dbReference type="InterPro" id="IPR016024">
    <property type="entry name" value="ARM-type_fold"/>
</dbReference>
<name>A0A1G7LE38_9EURY</name>
<gene>
    <name evidence="1" type="ORF">SAMN05216218_106244</name>
</gene>
<dbReference type="STRING" id="660518.SAMN05216218_106244"/>
<accession>A0A1G7LE38</accession>
<dbReference type="SUPFAM" id="SSF48371">
    <property type="entry name" value="ARM repeat"/>
    <property type="match status" value="1"/>
</dbReference>
<sequence>MPQSWDEFRDDIASGDAERVNPVIEEISAWDIDERVRSFEDLFDGLTTLYGASEDGYVRQSCVRVASELAPGLAAAVNLQDEQTASPDRETVVDQTDALCGFFLEAVTDEDGRVRQSAKQGLQDVFRTYDTLDERDTIEAVRAELDEMATRYDGKRREHLEEARRTANASLDSPLTRMVQDVAEQLDK</sequence>
<dbReference type="RefSeq" id="WP_092691363.1">
    <property type="nucleotide sequence ID" value="NZ_FNBK01000006.1"/>
</dbReference>
<keyword evidence="2" id="KW-1185">Reference proteome</keyword>
<evidence type="ECO:0000313" key="2">
    <source>
        <dbReference type="Proteomes" id="UP000199076"/>
    </source>
</evidence>